<dbReference type="SMART" id="SM00174">
    <property type="entry name" value="RHO"/>
    <property type="match status" value="1"/>
</dbReference>
<keyword evidence="3" id="KW-0342">GTP-binding</keyword>
<dbReference type="GO" id="GO:0005525">
    <property type="term" value="F:GTP binding"/>
    <property type="evidence" value="ECO:0007669"/>
    <property type="project" value="UniProtKB-KW"/>
</dbReference>
<evidence type="ECO:0000313" key="4">
    <source>
        <dbReference type="EMBL" id="NDV37409.1"/>
    </source>
</evidence>
<protein>
    <submittedName>
        <fullName evidence="4">Uncharacterized protein</fullName>
    </submittedName>
</protein>
<comment type="similarity">
    <text evidence="1">Belongs to the small GTPase superfamily. Rho family.</text>
</comment>
<sequence>MVTYTTNTFPIGDYIPAVFDDYNANLFIDGTVIYLSLWDTAGQEEYDRLRPLAYPQTSVFVCLFSVVCPSSFENVAARWHPELSHHCPGVPIVLVGSKADLREDLETLSQLQSTQKFPIGTAQGEDMMRSIGAFKYLECSALRLQGVRDIFDFAVRASLSTTHKKKGGGCVFI</sequence>
<name>A0A6B2LJV8_9EUKA</name>
<dbReference type="Pfam" id="PF00071">
    <property type="entry name" value="Ras"/>
    <property type="match status" value="1"/>
</dbReference>
<dbReference type="PROSITE" id="PS51420">
    <property type="entry name" value="RHO"/>
    <property type="match status" value="1"/>
</dbReference>
<dbReference type="InterPro" id="IPR027417">
    <property type="entry name" value="P-loop_NTPase"/>
</dbReference>
<dbReference type="AlphaFoldDB" id="A0A6B2LJV8"/>
<dbReference type="FunFam" id="3.40.50.300:FF:001179">
    <property type="entry name" value="Rho family GTPase"/>
    <property type="match status" value="1"/>
</dbReference>
<dbReference type="SUPFAM" id="SSF52540">
    <property type="entry name" value="P-loop containing nucleoside triphosphate hydrolases"/>
    <property type="match status" value="1"/>
</dbReference>
<dbReference type="NCBIfam" id="TIGR00231">
    <property type="entry name" value="small_GTP"/>
    <property type="match status" value="1"/>
</dbReference>
<evidence type="ECO:0000256" key="1">
    <source>
        <dbReference type="ARBA" id="ARBA00010142"/>
    </source>
</evidence>
<dbReference type="InterPro" id="IPR005225">
    <property type="entry name" value="Small_GTP-bd"/>
</dbReference>
<dbReference type="PRINTS" id="PR00449">
    <property type="entry name" value="RASTRNSFRMNG"/>
</dbReference>
<evidence type="ECO:0000256" key="2">
    <source>
        <dbReference type="ARBA" id="ARBA00022741"/>
    </source>
</evidence>
<dbReference type="GO" id="GO:0007264">
    <property type="term" value="P:small GTPase-mediated signal transduction"/>
    <property type="evidence" value="ECO:0007669"/>
    <property type="project" value="InterPro"/>
</dbReference>
<dbReference type="SMART" id="SM00175">
    <property type="entry name" value="RAB"/>
    <property type="match status" value="1"/>
</dbReference>
<dbReference type="InterPro" id="IPR001806">
    <property type="entry name" value="Small_GTPase"/>
</dbReference>
<reference evidence="4" key="1">
    <citation type="journal article" date="2020" name="J. Eukaryot. Microbiol.">
        <title>De novo Sequencing, Assembly and Annotation of the Transcriptome for the Free-Living Testate Amoeba Arcella intermedia.</title>
        <authorList>
            <person name="Ribeiro G.M."/>
            <person name="Porfirio-Sousa A.L."/>
            <person name="Maurer-Alcala X.X."/>
            <person name="Katz L.A."/>
            <person name="Lahr D.J.G."/>
        </authorList>
    </citation>
    <scope>NUCLEOTIDE SEQUENCE</scope>
</reference>
<dbReference type="InterPro" id="IPR003578">
    <property type="entry name" value="Small_GTPase_Rho"/>
</dbReference>
<dbReference type="EMBL" id="GIBP01008440">
    <property type="protein sequence ID" value="NDV37409.1"/>
    <property type="molecule type" value="Transcribed_RNA"/>
</dbReference>
<organism evidence="4">
    <name type="scientific">Arcella intermedia</name>
    <dbReference type="NCBI Taxonomy" id="1963864"/>
    <lineage>
        <taxon>Eukaryota</taxon>
        <taxon>Amoebozoa</taxon>
        <taxon>Tubulinea</taxon>
        <taxon>Elardia</taxon>
        <taxon>Arcellinida</taxon>
        <taxon>Sphaerothecina</taxon>
        <taxon>Arcellidae</taxon>
        <taxon>Arcella</taxon>
    </lineage>
</organism>
<dbReference type="PANTHER" id="PTHR24072">
    <property type="entry name" value="RHO FAMILY GTPASE"/>
    <property type="match status" value="1"/>
</dbReference>
<proteinExistence type="inferred from homology"/>
<accession>A0A6B2LJV8</accession>
<dbReference type="PROSITE" id="PS51419">
    <property type="entry name" value="RAB"/>
    <property type="match status" value="1"/>
</dbReference>
<dbReference type="Gene3D" id="3.40.50.300">
    <property type="entry name" value="P-loop containing nucleotide triphosphate hydrolases"/>
    <property type="match status" value="1"/>
</dbReference>
<keyword evidence="2" id="KW-0547">Nucleotide-binding</keyword>
<dbReference type="PROSITE" id="PS51421">
    <property type="entry name" value="RAS"/>
    <property type="match status" value="1"/>
</dbReference>
<evidence type="ECO:0000256" key="3">
    <source>
        <dbReference type="ARBA" id="ARBA00023134"/>
    </source>
</evidence>
<dbReference type="SMART" id="SM00173">
    <property type="entry name" value="RAS"/>
    <property type="match status" value="1"/>
</dbReference>
<dbReference type="GO" id="GO:0003924">
    <property type="term" value="F:GTPase activity"/>
    <property type="evidence" value="ECO:0007669"/>
    <property type="project" value="InterPro"/>
</dbReference>